<comment type="caution">
    <text evidence="2">The sequence shown here is derived from an EMBL/GenBank/DDBJ whole genome shotgun (WGS) entry which is preliminary data.</text>
</comment>
<protein>
    <submittedName>
        <fullName evidence="2">Heme-binding protein</fullName>
    </submittedName>
</protein>
<feature type="domain" description="Haem-binding" evidence="1">
    <location>
        <begin position="9"/>
        <end position="143"/>
    </location>
</feature>
<reference evidence="2 3" key="1">
    <citation type="submission" date="2018-08" db="EMBL/GenBank/DDBJ databases">
        <title>Genomic Encyclopedia of Type Strains, Phase III (KMG-III): the genomes of soil and plant-associated and newly described type strains.</title>
        <authorList>
            <person name="Whitman W."/>
        </authorList>
    </citation>
    <scope>NUCLEOTIDE SEQUENCE [LARGE SCALE GENOMIC DNA]</scope>
    <source>
        <strain evidence="2 3">325-5</strain>
    </source>
</reference>
<keyword evidence="3" id="KW-1185">Reference proteome</keyword>
<dbReference type="OrthoDB" id="196738at2"/>
<dbReference type="SMART" id="SM01235">
    <property type="entry name" value="Haem_bd"/>
    <property type="match status" value="1"/>
</dbReference>
<sequence length="145" mass="17070">MKKILLGILVVFILIQFIRPEKNDSKDGKNDIATVMIVPENVQEIIKTSCADCHSNYTKYPWYSEIAPVSWYLAQHVNEGKEHLNFSEWTAYNSNQKSHIIKDLEEELEEHKMPLNSYLWIHKDAKMSTEQYKILLDWVKTIEVD</sequence>
<evidence type="ECO:0000313" key="3">
    <source>
        <dbReference type="Proteomes" id="UP000256429"/>
    </source>
</evidence>
<dbReference type="RefSeq" id="WP_115882513.1">
    <property type="nucleotide sequence ID" value="NZ_QTTQ01000012.1"/>
</dbReference>
<evidence type="ECO:0000259" key="1">
    <source>
        <dbReference type="SMART" id="SM01235"/>
    </source>
</evidence>
<dbReference type="EMBL" id="QTTQ01000012">
    <property type="protein sequence ID" value="REE79972.1"/>
    <property type="molecule type" value="Genomic_DNA"/>
</dbReference>
<gene>
    <name evidence="2" type="ORF">BX611_2872</name>
</gene>
<dbReference type="InterPro" id="IPR025992">
    <property type="entry name" value="Haem-bd"/>
</dbReference>
<name>A0A3D9RTB5_9FLAO</name>
<dbReference type="Pfam" id="PF14376">
    <property type="entry name" value="Haem_bd"/>
    <property type="match status" value="1"/>
</dbReference>
<organism evidence="2 3">
    <name type="scientific">Lutibacter oceani</name>
    <dbReference type="NCBI Taxonomy" id="1853311"/>
    <lineage>
        <taxon>Bacteria</taxon>
        <taxon>Pseudomonadati</taxon>
        <taxon>Bacteroidota</taxon>
        <taxon>Flavobacteriia</taxon>
        <taxon>Flavobacteriales</taxon>
        <taxon>Flavobacteriaceae</taxon>
        <taxon>Lutibacter</taxon>
    </lineage>
</organism>
<accession>A0A3D9RTB5</accession>
<dbReference type="Proteomes" id="UP000256429">
    <property type="component" value="Unassembled WGS sequence"/>
</dbReference>
<dbReference type="AlphaFoldDB" id="A0A3D9RTB5"/>
<proteinExistence type="predicted"/>
<evidence type="ECO:0000313" key="2">
    <source>
        <dbReference type="EMBL" id="REE79972.1"/>
    </source>
</evidence>